<protein>
    <submittedName>
        <fullName evidence="1">Uncharacterized protein</fullName>
    </submittedName>
</protein>
<dbReference type="EMBL" id="PPUT01000018">
    <property type="protein sequence ID" value="RDC43655.1"/>
    <property type="molecule type" value="Genomic_DNA"/>
</dbReference>
<gene>
    <name evidence="1" type="ORF">C1850_07535</name>
</gene>
<dbReference type="RefSeq" id="WP_114549206.1">
    <property type="nucleotide sequence ID" value="NZ_PPUT01000018.1"/>
</dbReference>
<dbReference type="Proteomes" id="UP000253805">
    <property type="component" value="Unassembled WGS sequence"/>
</dbReference>
<proteinExistence type="predicted"/>
<sequence>MEKYEEVKELVAQLQIPVEFAMLGASNPVMLRGRLPERREEILAALDAVISDIGEERLRSYRVNLHHL</sequence>
<dbReference type="AlphaFoldDB" id="A0A369P0W8"/>
<evidence type="ECO:0000313" key="2">
    <source>
        <dbReference type="Proteomes" id="UP000253805"/>
    </source>
</evidence>
<comment type="caution">
    <text evidence="1">The sequence shown here is derived from an EMBL/GenBank/DDBJ whole genome shotgun (WGS) entry which is preliminary data.</text>
</comment>
<organism evidence="1 2">
    <name type="scientific">Adlercreutzia equolifaciens subsp. celatus</name>
    <dbReference type="NCBI Taxonomy" id="394340"/>
    <lineage>
        <taxon>Bacteria</taxon>
        <taxon>Bacillati</taxon>
        <taxon>Actinomycetota</taxon>
        <taxon>Coriobacteriia</taxon>
        <taxon>Eggerthellales</taxon>
        <taxon>Eggerthellaceae</taxon>
        <taxon>Adlercreutzia</taxon>
    </lineage>
</organism>
<name>A0A369P0W8_9ACTN</name>
<accession>A0A369P0W8</accession>
<reference evidence="1 2" key="1">
    <citation type="journal article" date="2018" name="Elife">
        <title>Discovery and characterization of a prevalent human gut bacterial enzyme sufficient for the inactivation of a family of plant toxins.</title>
        <authorList>
            <person name="Koppel N."/>
            <person name="Bisanz J.E."/>
            <person name="Pandelia M.E."/>
            <person name="Turnbaugh P.J."/>
            <person name="Balskus E.P."/>
        </authorList>
    </citation>
    <scope>NUCLEOTIDE SEQUENCE [LARGE SCALE GENOMIC DNA]</scope>
    <source>
        <strain evidence="1 2">OB21 GAM 11</strain>
    </source>
</reference>
<evidence type="ECO:0000313" key="1">
    <source>
        <dbReference type="EMBL" id="RDC43655.1"/>
    </source>
</evidence>